<dbReference type="Pfam" id="PF05552">
    <property type="entry name" value="MS_channel_1st_1"/>
    <property type="match status" value="2"/>
</dbReference>
<evidence type="ECO:0000313" key="4">
    <source>
        <dbReference type="Proteomes" id="UP000198981"/>
    </source>
</evidence>
<organism evidence="3 4">
    <name type="scientific">Klenkia marina</name>
    <dbReference type="NCBI Taxonomy" id="1960309"/>
    <lineage>
        <taxon>Bacteria</taxon>
        <taxon>Bacillati</taxon>
        <taxon>Actinomycetota</taxon>
        <taxon>Actinomycetes</taxon>
        <taxon>Geodermatophilales</taxon>
        <taxon>Geodermatophilaceae</taxon>
        <taxon>Klenkia</taxon>
    </lineage>
</organism>
<feature type="transmembrane region" description="Helical" evidence="2">
    <location>
        <begin position="18"/>
        <end position="36"/>
    </location>
</feature>
<feature type="region of interest" description="Disordered" evidence="1">
    <location>
        <begin position="220"/>
        <end position="244"/>
    </location>
</feature>
<keyword evidence="2" id="KW-1133">Transmembrane helix</keyword>
<proteinExistence type="predicted"/>
<dbReference type="OrthoDB" id="5184470at2"/>
<reference evidence="4" key="1">
    <citation type="submission" date="2016-10" db="EMBL/GenBank/DDBJ databases">
        <authorList>
            <person name="Varghese N."/>
            <person name="Submissions S."/>
        </authorList>
    </citation>
    <scope>NUCLEOTIDE SEQUENCE [LARGE SCALE GENOMIC DNA]</scope>
    <source>
        <strain evidence="4">DSM 45722</strain>
    </source>
</reference>
<feature type="transmembrane region" description="Helical" evidence="2">
    <location>
        <begin position="116"/>
        <end position="136"/>
    </location>
</feature>
<dbReference type="RefSeq" id="WP_092805400.1">
    <property type="nucleotide sequence ID" value="NZ_FMUH01000004.1"/>
</dbReference>
<feature type="transmembrane region" description="Helical" evidence="2">
    <location>
        <begin position="178"/>
        <end position="201"/>
    </location>
</feature>
<evidence type="ECO:0000313" key="3">
    <source>
        <dbReference type="EMBL" id="SCX52877.1"/>
    </source>
</evidence>
<keyword evidence="2" id="KW-0472">Membrane</keyword>
<dbReference type="EMBL" id="FMUH01000004">
    <property type="protein sequence ID" value="SCX52877.1"/>
    <property type="molecule type" value="Genomic_DNA"/>
</dbReference>
<evidence type="ECO:0000256" key="1">
    <source>
        <dbReference type="SAM" id="MobiDB-lite"/>
    </source>
</evidence>
<keyword evidence="4" id="KW-1185">Reference proteome</keyword>
<accession>A0A1G4YHA2</accession>
<dbReference type="Gene3D" id="1.10.287.1260">
    <property type="match status" value="1"/>
</dbReference>
<evidence type="ECO:0000256" key="2">
    <source>
        <dbReference type="SAM" id="Phobius"/>
    </source>
</evidence>
<feature type="transmembrane region" description="Helical" evidence="2">
    <location>
        <begin position="75"/>
        <end position="96"/>
    </location>
</feature>
<gene>
    <name evidence="3" type="ORF">SAMN03159343_2873</name>
</gene>
<dbReference type="Proteomes" id="UP000198981">
    <property type="component" value="Unassembled WGS sequence"/>
</dbReference>
<dbReference type="AlphaFoldDB" id="A0A1G4YHA2"/>
<feature type="transmembrane region" description="Helical" evidence="2">
    <location>
        <begin position="148"/>
        <end position="166"/>
    </location>
</feature>
<protein>
    <submittedName>
        <fullName evidence="3">Conserved TM helix</fullName>
    </submittedName>
</protein>
<keyword evidence="2" id="KW-0812">Transmembrane</keyword>
<name>A0A1G4YHA2_9ACTN</name>
<dbReference type="STRING" id="1960309.SAMN03159343_2873"/>
<dbReference type="InterPro" id="IPR008910">
    <property type="entry name" value="MSC_TM_helix"/>
</dbReference>
<feature type="compositionally biased region" description="Basic and acidic residues" evidence="1">
    <location>
        <begin position="233"/>
        <end position="244"/>
    </location>
</feature>
<sequence length="244" mass="25784">MNDVGQSTRDALGTVLQFVPRLLLFLVILAIGYVVAKALEKVVVKVLERVGFERAVERGGIKRVLANSQYDAAQILARIVFYAVMLFVLSTAFGVFGQNPISDYLSAVIGYLPRVFVAILILVIGAAIAAGAKLLVQNALGSLSYGRVLANAASTVILALAVIAALNQLQIAQDVVNAVLYAALAAVVGIVVVAVGGGGIVPMRARWEKVLDKVESEAPAARREVANTGDPVDAVRDEAQQYRS</sequence>